<sequence>MDALTADTLAFWTIAGLAVAAVISAVIRGHLRAKNAITAEHQPERIILTAGGRIEVLDILNEGDSLEESLRRHPVDLPLVLAPDEPFTLAYLEFPDTPRPQKVVLRLKDDSIRHVDLPSL</sequence>
<evidence type="ECO:0008006" key="4">
    <source>
        <dbReference type="Google" id="ProtNLM"/>
    </source>
</evidence>
<evidence type="ECO:0000313" key="3">
    <source>
        <dbReference type="Proteomes" id="UP000643525"/>
    </source>
</evidence>
<name>A0ABR9JDR5_9MICC</name>
<evidence type="ECO:0000313" key="2">
    <source>
        <dbReference type="EMBL" id="MBE1523918.1"/>
    </source>
</evidence>
<reference evidence="2 3" key="1">
    <citation type="submission" date="2020-10" db="EMBL/GenBank/DDBJ databases">
        <title>Sequencing the genomes of 1000 actinobacteria strains.</title>
        <authorList>
            <person name="Klenk H.-P."/>
        </authorList>
    </citation>
    <scope>NUCLEOTIDE SEQUENCE [LARGE SCALE GENOMIC DNA]</scope>
    <source>
        <strain evidence="2 3">DSM 15666</strain>
    </source>
</reference>
<gene>
    <name evidence="2" type="ORF">H4W27_001036</name>
</gene>
<keyword evidence="3" id="KW-1185">Reference proteome</keyword>
<evidence type="ECO:0000256" key="1">
    <source>
        <dbReference type="SAM" id="Phobius"/>
    </source>
</evidence>
<keyword evidence="1" id="KW-0812">Transmembrane</keyword>
<organism evidence="2 3">
    <name type="scientific">Nesterenkonia lutea</name>
    <dbReference type="NCBI Taxonomy" id="272919"/>
    <lineage>
        <taxon>Bacteria</taxon>
        <taxon>Bacillati</taxon>
        <taxon>Actinomycetota</taxon>
        <taxon>Actinomycetes</taxon>
        <taxon>Micrococcales</taxon>
        <taxon>Micrococcaceae</taxon>
        <taxon>Nesterenkonia</taxon>
    </lineage>
</organism>
<dbReference type="Proteomes" id="UP000643525">
    <property type="component" value="Unassembled WGS sequence"/>
</dbReference>
<dbReference type="EMBL" id="JADBED010000001">
    <property type="protein sequence ID" value="MBE1523918.1"/>
    <property type="molecule type" value="Genomic_DNA"/>
</dbReference>
<keyword evidence="1" id="KW-1133">Transmembrane helix</keyword>
<accession>A0ABR9JDR5</accession>
<dbReference type="RefSeq" id="WP_192595001.1">
    <property type="nucleotide sequence ID" value="NZ_BAAALJ010000006.1"/>
</dbReference>
<proteinExistence type="predicted"/>
<feature type="transmembrane region" description="Helical" evidence="1">
    <location>
        <begin position="6"/>
        <end position="27"/>
    </location>
</feature>
<keyword evidence="1" id="KW-0472">Membrane</keyword>
<protein>
    <recommendedName>
        <fullName evidence="4">DUF2550 domain-containing protein</fullName>
    </recommendedName>
</protein>
<comment type="caution">
    <text evidence="2">The sequence shown here is derived from an EMBL/GenBank/DDBJ whole genome shotgun (WGS) entry which is preliminary data.</text>
</comment>